<proteinExistence type="predicted"/>
<evidence type="ECO:0008006" key="4">
    <source>
        <dbReference type="Google" id="ProtNLM"/>
    </source>
</evidence>
<evidence type="ECO:0000256" key="1">
    <source>
        <dbReference type="SAM" id="MobiDB-lite"/>
    </source>
</evidence>
<dbReference type="InterPro" id="IPR035979">
    <property type="entry name" value="RBD_domain_sf"/>
</dbReference>
<sequence>MANLDKVTVDKSYFDALLRRATNMPSKHTATQILGRPDPANVTISRGEYDSLLRSSKEYEILKNALFQGGLTPETLGVLISGSEPQPQQTRVDSWADDYNDNPPAFEIPHTLSNGANGYNGASWNPGANHSNFQAAPGAANFTSRNGAQNLRIPSSQRHPSNGMVPSSVPEDGGFEEGISSFGDGNTEYANGGQQADSATRTLYFCGFHPRTTYRDLLSVIKGGKILSINLRAERSATVTFHDGAAEYLAWVKRNDIYLHGKRVEVRWAERQFRLNNHINNKVANGATRNLLIRNAADKGMTEDQIRDDMEHIHNLIIVDVTFQGRHAYMSTTSIHTALFARTCMMSRSAYRGCKVEFYHDECDTPLPVRAQVSRGVPQEPARKQMPVTNRFGMLDTNSDASSNDTENRDPLDGRTVDSDEETTIDIKRRHGVKLDFLDSESEA</sequence>
<keyword evidence="3" id="KW-1185">Reference proteome</keyword>
<protein>
    <recommendedName>
        <fullName evidence="4">RRM domain-containing protein</fullName>
    </recommendedName>
</protein>
<feature type="compositionally biased region" description="Polar residues" evidence="1">
    <location>
        <begin position="396"/>
        <end position="405"/>
    </location>
</feature>
<gene>
    <name evidence="2" type="ORF">PRZ48_015076</name>
</gene>
<organism evidence="2 3">
    <name type="scientific">Zasmidium cellare</name>
    <name type="common">Wine cellar mold</name>
    <name type="synonym">Racodium cellare</name>
    <dbReference type="NCBI Taxonomy" id="395010"/>
    <lineage>
        <taxon>Eukaryota</taxon>
        <taxon>Fungi</taxon>
        <taxon>Dikarya</taxon>
        <taxon>Ascomycota</taxon>
        <taxon>Pezizomycotina</taxon>
        <taxon>Dothideomycetes</taxon>
        <taxon>Dothideomycetidae</taxon>
        <taxon>Mycosphaerellales</taxon>
        <taxon>Mycosphaerellaceae</taxon>
        <taxon>Zasmidium</taxon>
    </lineage>
</organism>
<dbReference type="CDD" id="cd12261">
    <property type="entry name" value="RRM1_3_MRN1"/>
    <property type="match status" value="1"/>
</dbReference>
<dbReference type="InterPro" id="IPR012677">
    <property type="entry name" value="Nucleotide-bd_a/b_plait_sf"/>
</dbReference>
<comment type="caution">
    <text evidence="2">The sequence shown here is derived from an EMBL/GenBank/DDBJ whole genome shotgun (WGS) entry which is preliminary data.</text>
</comment>
<name>A0ABR0DXK5_ZASCE</name>
<dbReference type="EMBL" id="JAXOVC010000015">
    <property type="protein sequence ID" value="KAK4493891.1"/>
    <property type="molecule type" value="Genomic_DNA"/>
</dbReference>
<dbReference type="Gene3D" id="3.30.70.330">
    <property type="match status" value="1"/>
</dbReference>
<dbReference type="SUPFAM" id="SSF54928">
    <property type="entry name" value="RNA-binding domain, RBD"/>
    <property type="match status" value="1"/>
</dbReference>
<evidence type="ECO:0000313" key="3">
    <source>
        <dbReference type="Proteomes" id="UP001305779"/>
    </source>
</evidence>
<dbReference type="Proteomes" id="UP001305779">
    <property type="component" value="Unassembled WGS sequence"/>
</dbReference>
<accession>A0ABR0DXK5</accession>
<reference evidence="2 3" key="1">
    <citation type="journal article" date="2023" name="G3 (Bethesda)">
        <title>A chromosome-level genome assembly of Zasmidium syzygii isolated from banana leaves.</title>
        <authorList>
            <person name="van Westerhoven A.C."/>
            <person name="Mehrabi R."/>
            <person name="Talebi R."/>
            <person name="Steentjes M.B.F."/>
            <person name="Corcolon B."/>
            <person name="Chong P.A."/>
            <person name="Kema G.H.J."/>
            <person name="Seidl M.F."/>
        </authorList>
    </citation>
    <scope>NUCLEOTIDE SEQUENCE [LARGE SCALE GENOMIC DNA]</scope>
    <source>
        <strain evidence="2 3">P124</strain>
    </source>
</reference>
<evidence type="ECO:0000313" key="2">
    <source>
        <dbReference type="EMBL" id="KAK4493891.1"/>
    </source>
</evidence>
<feature type="compositionally biased region" description="Basic and acidic residues" evidence="1">
    <location>
        <begin position="406"/>
        <end position="418"/>
    </location>
</feature>
<feature type="region of interest" description="Disordered" evidence="1">
    <location>
        <begin position="374"/>
        <end position="423"/>
    </location>
</feature>